<organism evidence="2 3">
    <name type="scientific">Pythium oligandrum</name>
    <name type="common">Mycoparasitic fungus</name>
    <dbReference type="NCBI Taxonomy" id="41045"/>
    <lineage>
        <taxon>Eukaryota</taxon>
        <taxon>Sar</taxon>
        <taxon>Stramenopiles</taxon>
        <taxon>Oomycota</taxon>
        <taxon>Peronosporomycetes</taxon>
        <taxon>Pythiales</taxon>
        <taxon>Pythiaceae</taxon>
        <taxon>Pythium</taxon>
    </lineage>
</organism>
<reference evidence="2" key="1">
    <citation type="submission" date="2019-03" db="EMBL/GenBank/DDBJ databases">
        <title>Long read genome sequence of the mycoparasitic Pythium oligandrum ATCC 38472 isolated from sugarbeet rhizosphere.</title>
        <authorList>
            <person name="Gaulin E."/>
        </authorList>
    </citation>
    <scope>NUCLEOTIDE SEQUENCE</scope>
    <source>
        <strain evidence="2">ATCC 38472_TT</strain>
    </source>
</reference>
<comment type="caution">
    <text evidence="2">The sequence shown here is derived from an EMBL/GenBank/DDBJ whole genome shotgun (WGS) entry which is preliminary data.</text>
</comment>
<keyword evidence="3" id="KW-1185">Reference proteome</keyword>
<keyword evidence="1" id="KW-0472">Membrane</keyword>
<feature type="transmembrane region" description="Helical" evidence="1">
    <location>
        <begin position="65"/>
        <end position="91"/>
    </location>
</feature>
<dbReference type="OrthoDB" id="78857at2759"/>
<sequence length="227" mass="24588">MLETRRRFLNTALLAILVLAAILFVTTLFLLKTPHVGFNAFLTATLHVIYAFSAIVILNKSPSAFSIGLLVGTSLTVIVLSLQGAVFWNLAADDFASHRSASYTASVLHAIILVIQLIVTWIVVQEKEDVIDTYAAYDYIPDSGSSSISSRSSPIDTAEALFFKEFAWDDVFDGNCGARSRFGLRRGDDVLMLEVTRPHRLVCDLCSALGGGGDGGLALTSRDARNV</sequence>
<dbReference type="Proteomes" id="UP000794436">
    <property type="component" value="Unassembled WGS sequence"/>
</dbReference>
<dbReference type="EMBL" id="SPLM01000145">
    <property type="protein sequence ID" value="TMW56412.1"/>
    <property type="molecule type" value="Genomic_DNA"/>
</dbReference>
<name>A0A8K1C5F8_PYTOL</name>
<keyword evidence="1" id="KW-1133">Transmembrane helix</keyword>
<feature type="transmembrane region" description="Helical" evidence="1">
    <location>
        <begin position="12"/>
        <end position="31"/>
    </location>
</feature>
<accession>A0A8K1C5F8</accession>
<evidence type="ECO:0000313" key="2">
    <source>
        <dbReference type="EMBL" id="TMW56412.1"/>
    </source>
</evidence>
<evidence type="ECO:0000313" key="3">
    <source>
        <dbReference type="Proteomes" id="UP000794436"/>
    </source>
</evidence>
<dbReference type="AlphaFoldDB" id="A0A8K1C5F8"/>
<evidence type="ECO:0000256" key="1">
    <source>
        <dbReference type="SAM" id="Phobius"/>
    </source>
</evidence>
<feature type="transmembrane region" description="Helical" evidence="1">
    <location>
        <begin position="103"/>
        <end position="124"/>
    </location>
</feature>
<protein>
    <submittedName>
        <fullName evidence="2">Uncharacterized protein</fullName>
    </submittedName>
</protein>
<gene>
    <name evidence="2" type="ORF">Poli38472_006422</name>
</gene>
<feature type="transmembrane region" description="Helical" evidence="1">
    <location>
        <begin position="37"/>
        <end position="58"/>
    </location>
</feature>
<proteinExistence type="predicted"/>
<keyword evidence="1" id="KW-0812">Transmembrane</keyword>